<evidence type="ECO:0000313" key="1">
    <source>
        <dbReference type="EMBL" id="MBZ5709763.1"/>
    </source>
</evidence>
<evidence type="ECO:0000313" key="2">
    <source>
        <dbReference type="Proteomes" id="UP001139031"/>
    </source>
</evidence>
<gene>
    <name evidence="1" type="ORF">K7C98_10905</name>
</gene>
<sequence>MDPDLYAYGGDKYNRNLLDHPEDAQYDACWTSVVELDMAKPQYSVCVANAIDEDDAASDCETLCNDFNTLVKDACTEPDCDVLELVDCVLSDGAWTDASGMSYTNDTLEHPAKVGSDPDMTCDGEPIVVQDGDKDPFVGGVSFTTPEGMTASIGEFRGLIGHSLSNCNTTTCDIVIHTLVTPTTNLSGAYADATGNGGLFTLGGVGFQALEPFSGVYYNTRGSLVFPTAEMNGQAWYRSLTLDGMPISSGHETIPAPITQIVGSRTSSGAIVLNLTYNLSSMGTIHLSLRSIPN</sequence>
<keyword evidence="2" id="KW-1185">Reference proteome</keyword>
<name>A0ABS7TNF4_9BACT</name>
<accession>A0ABS7TNF4</accession>
<proteinExistence type="predicted"/>
<dbReference type="RefSeq" id="WP_224191529.1">
    <property type="nucleotide sequence ID" value="NZ_JAIRAU010000008.1"/>
</dbReference>
<reference evidence="1" key="1">
    <citation type="submission" date="2021-08" db="EMBL/GenBank/DDBJ databases">
        <authorList>
            <person name="Stevens D.C."/>
        </authorList>
    </citation>
    <scope>NUCLEOTIDE SEQUENCE</scope>
    <source>
        <strain evidence="1">DSM 53165</strain>
    </source>
</reference>
<dbReference type="EMBL" id="JAIRAU010000008">
    <property type="protein sequence ID" value="MBZ5709763.1"/>
    <property type="molecule type" value="Genomic_DNA"/>
</dbReference>
<organism evidence="1 2">
    <name type="scientific">Nannocystis pusilla</name>
    <dbReference type="NCBI Taxonomy" id="889268"/>
    <lineage>
        <taxon>Bacteria</taxon>
        <taxon>Pseudomonadati</taxon>
        <taxon>Myxococcota</taxon>
        <taxon>Polyangia</taxon>
        <taxon>Nannocystales</taxon>
        <taxon>Nannocystaceae</taxon>
        <taxon>Nannocystis</taxon>
    </lineage>
</organism>
<protein>
    <submittedName>
        <fullName evidence="1">Uncharacterized protein</fullName>
    </submittedName>
</protein>
<dbReference type="Proteomes" id="UP001139031">
    <property type="component" value="Unassembled WGS sequence"/>
</dbReference>
<comment type="caution">
    <text evidence="1">The sequence shown here is derived from an EMBL/GenBank/DDBJ whole genome shotgun (WGS) entry which is preliminary data.</text>
</comment>